<evidence type="ECO:0000313" key="1">
    <source>
        <dbReference type="EMBL" id="MCD9560085.1"/>
    </source>
</evidence>
<feature type="non-terminal residue" evidence="1">
    <location>
        <position position="1"/>
    </location>
</feature>
<sequence length="76" mass="8281">QSGIGSQSRPPPILGHDRLIESMMKYVVDGCVIHLNLGMRFVSESIGDEHLEKKMSGSEYHAGTVHGLLKSPIGHD</sequence>
<proteinExistence type="predicted"/>
<gene>
    <name evidence="1" type="ORF">HAX54_018526</name>
</gene>
<accession>A0ABS8UNQ2</accession>
<keyword evidence="2" id="KW-1185">Reference proteome</keyword>
<dbReference type="EMBL" id="JACEIK010002263">
    <property type="protein sequence ID" value="MCD9560085.1"/>
    <property type="molecule type" value="Genomic_DNA"/>
</dbReference>
<protein>
    <submittedName>
        <fullName evidence="1">Uncharacterized protein</fullName>
    </submittedName>
</protein>
<evidence type="ECO:0000313" key="2">
    <source>
        <dbReference type="Proteomes" id="UP000823775"/>
    </source>
</evidence>
<dbReference type="Proteomes" id="UP000823775">
    <property type="component" value="Unassembled WGS sequence"/>
</dbReference>
<name>A0ABS8UNQ2_DATST</name>
<organism evidence="1 2">
    <name type="scientific">Datura stramonium</name>
    <name type="common">Jimsonweed</name>
    <name type="synonym">Common thornapple</name>
    <dbReference type="NCBI Taxonomy" id="4076"/>
    <lineage>
        <taxon>Eukaryota</taxon>
        <taxon>Viridiplantae</taxon>
        <taxon>Streptophyta</taxon>
        <taxon>Embryophyta</taxon>
        <taxon>Tracheophyta</taxon>
        <taxon>Spermatophyta</taxon>
        <taxon>Magnoliopsida</taxon>
        <taxon>eudicotyledons</taxon>
        <taxon>Gunneridae</taxon>
        <taxon>Pentapetalae</taxon>
        <taxon>asterids</taxon>
        <taxon>lamiids</taxon>
        <taxon>Solanales</taxon>
        <taxon>Solanaceae</taxon>
        <taxon>Solanoideae</taxon>
        <taxon>Datureae</taxon>
        <taxon>Datura</taxon>
    </lineage>
</organism>
<reference evidence="1 2" key="1">
    <citation type="journal article" date="2021" name="BMC Genomics">
        <title>Datura genome reveals duplications of psychoactive alkaloid biosynthetic genes and high mutation rate following tissue culture.</title>
        <authorList>
            <person name="Rajewski A."/>
            <person name="Carter-House D."/>
            <person name="Stajich J."/>
            <person name="Litt A."/>
        </authorList>
    </citation>
    <scope>NUCLEOTIDE SEQUENCE [LARGE SCALE GENOMIC DNA]</scope>
    <source>
        <strain evidence="1">AR-01</strain>
    </source>
</reference>
<comment type="caution">
    <text evidence="1">The sequence shown here is derived from an EMBL/GenBank/DDBJ whole genome shotgun (WGS) entry which is preliminary data.</text>
</comment>